<comment type="caution">
    <text evidence="2">The sequence shown here is derived from an EMBL/GenBank/DDBJ whole genome shotgun (WGS) entry which is preliminary data.</text>
</comment>
<evidence type="ECO:0000256" key="1">
    <source>
        <dbReference type="SAM" id="Phobius"/>
    </source>
</evidence>
<name>A0A243S688_9ACTN</name>
<keyword evidence="1" id="KW-0812">Transmembrane</keyword>
<keyword evidence="1" id="KW-0472">Membrane</keyword>
<keyword evidence="3" id="KW-1185">Reference proteome</keyword>
<dbReference type="PROSITE" id="PS51257">
    <property type="entry name" value="PROKAR_LIPOPROTEIN"/>
    <property type="match status" value="1"/>
</dbReference>
<feature type="transmembrane region" description="Helical" evidence="1">
    <location>
        <begin position="35"/>
        <end position="55"/>
    </location>
</feature>
<feature type="transmembrane region" description="Helical" evidence="1">
    <location>
        <begin position="7"/>
        <end position="29"/>
    </location>
</feature>
<gene>
    <name evidence="2" type="ORF">CA983_11340</name>
</gene>
<sequence length="61" mass="6102">MDDAIRGVRIFSAVLIVGGICACVAGTVTGDAVPIALGVIAAVSGVVLAVFAFLGRRKTRS</sequence>
<dbReference type="AlphaFoldDB" id="A0A243S688"/>
<reference evidence="2 3" key="1">
    <citation type="submission" date="2017-05" db="EMBL/GenBank/DDBJ databases">
        <title>Biotechnological potential of actinobacteria isolated from South African environments.</title>
        <authorList>
            <person name="Le Roes-Hill M."/>
            <person name="Prins A."/>
            <person name="Durrell K.A."/>
        </authorList>
    </citation>
    <scope>NUCLEOTIDE SEQUENCE [LARGE SCALE GENOMIC DNA]</scope>
    <source>
        <strain evidence="2 3">HMC13</strain>
    </source>
</reference>
<dbReference type="EMBL" id="NGFN01000050">
    <property type="protein sequence ID" value="OUD03126.1"/>
    <property type="molecule type" value="Genomic_DNA"/>
</dbReference>
<dbReference type="Proteomes" id="UP000195105">
    <property type="component" value="Unassembled WGS sequence"/>
</dbReference>
<evidence type="ECO:0000313" key="2">
    <source>
        <dbReference type="EMBL" id="OUD03126.1"/>
    </source>
</evidence>
<accession>A0A243S688</accession>
<proteinExistence type="predicted"/>
<organism evidence="2 3">
    <name type="scientific">Streptomyces swartbergensis</name>
    <dbReference type="NCBI Taxonomy" id="487165"/>
    <lineage>
        <taxon>Bacteria</taxon>
        <taxon>Bacillati</taxon>
        <taxon>Actinomycetota</taxon>
        <taxon>Actinomycetes</taxon>
        <taxon>Kitasatosporales</taxon>
        <taxon>Streptomycetaceae</taxon>
        <taxon>Streptomyces</taxon>
    </lineage>
</organism>
<evidence type="ECO:0000313" key="3">
    <source>
        <dbReference type="Proteomes" id="UP000195105"/>
    </source>
</evidence>
<keyword evidence="1" id="KW-1133">Transmembrane helix</keyword>
<protein>
    <submittedName>
        <fullName evidence="2">Uncharacterized protein</fullName>
    </submittedName>
</protein>